<dbReference type="EMBL" id="PRFC01000017">
    <property type="protein sequence ID" value="PWV17703.1"/>
    <property type="molecule type" value="Genomic_DNA"/>
</dbReference>
<dbReference type="VEuPathDB" id="TriTrypDB:TcCLB.511605.30"/>
<protein>
    <submittedName>
        <fullName evidence="3">Putative mucin TcMUCII</fullName>
    </submittedName>
</protein>
<dbReference type="InterPro" id="IPR000458">
    <property type="entry name" value="Tryp_mucin"/>
</dbReference>
<evidence type="ECO:0000256" key="2">
    <source>
        <dbReference type="SAM" id="SignalP"/>
    </source>
</evidence>
<evidence type="ECO:0000313" key="3">
    <source>
        <dbReference type="EMBL" id="PWV17703.1"/>
    </source>
</evidence>
<dbReference type="VEuPathDB" id="TriTrypDB:C3747_17g454"/>
<feature type="signal peptide" evidence="2">
    <location>
        <begin position="1"/>
        <end position="25"/>
    </location>
</feature>
<dbReference type="VEuPathDB" id="TriTrypDB:BCY84_08526"/>
<name>A0A2V2XC60_TRYCR</name>
<evidence type="ECO:0000256" key="1">
    <source>
        <dbReference type="SAM" id="MobiDB-lite"/>
    </source>
</evidence>
<keyword evidence="2" id="KW-0732">Signal</keyword>
<sequence length="213" mass="22090">MMTMCRLLCALLVLALCCCPCICTASVVAERVVPREPLIPPQGTIPEIKSPDSSTLADQEGVGAGAVDQSVKAVKEGISGELSSTENGERATEQAESESVDTKSRGSTENSSKSVVKKTEQNPEVLIPNEEANLQKTNTKTTTTTTTKAPNTTTTTTTTAPEAPSTTTTEAPTTTTTLAPSRLRRIDGSLSSSAWACAPLLLAASALAYTAVG</sequence>
<gene>
    <name evidence="3" type="ORF">C3747_17g454</name>
</gene>
<dbReference type="AlphaFoldDB" id="A0A2V2XC60"/>
<dbReference type="VEuPathDB" id="TriTrypDB:TcCLB.511565.30"/>
<feature type="region of interest" description="Disordered" evidence="1">
    <location>
        <begin position="39"/>
        <end position="178"/>
    </location>
</feature>
<dbReference type="VEuPathDB" id="TriTrypDB:TcYC6_0154120"/>
<dbReference type="VEuPathDB" id="TriTrypDB:TcBrA4_0165040"/>
<dbReference type="Pfam" id="PF01456">
    <property type="entry name" value="Mucin"/>
    <property type="match status" value="1"/>
</dbReference>
<comment type="caution">
    <text evidence="3">The sequence shown here is derived from an EMBL/GenBank/DDBJ whole genome shotgun (WGS) entry which is preliminary data.</text>
</comment>
<dbReference type="Proteomes" id="UP000246078">
    <property type="component" value="Unassembled WGS sequence"/>
</dbReference>
<feature type="compositionally biased region" description="Low complexity" evidence="1">
    <location>
        <begin position="137"/>
        <end position="177"/>
    </location>
</feature>
<dbReference type="VEuPathDB" id="TriTrypDB:TCSYLVIO_008074"/>
<dbReference type="VEuPathDB" id="TriTrypDB:C4B63_64g78"/>
<dbReference type="VEuPathDB" id="TriTrypDB:TcCL_NonESM12410"/>
<feature type="chain" id="PRO_5015906409" evidence="2">
    <location>
        <begin position="26"/>
        <end position="213"/>
    </location>
</feature>
<proteinExistence type="predicted"/>
<accession>A0A2V2XC60</accession>
<organism evidence="3 4">
    <name type="scientific">Trypanosoma cruzi</name>
    <dbReference type="NCBI Taxonomy" id="5693"/>
    <lineage>
        <taxon>Eukaryota</taxon>
        <taxon>Discoba</taxon>
        <taxon>Euglenozoa</taxon>
        <taxon>Kinetoplastea</taxon>
        <taxon>Metakinetoplastina</taxon>
        <taxon>Trypanosomatida</taxon>
        <taxon>Trypanosomatidae</taxon>
        <taxon>Trypanosoma</taxon>
        <taxon>Schizotrypanum</taxon>
    </lineage>
</organism>
<dbReference type="VEuPathDB" id="TriTrypDB:ECC02_008380"/>
<reference evidence="3 4" key="1">
    <citation type="journal article" date="2018" name="Microb. Genom.">
        <title>Expanding an expanded genome: long-read sequencing of Trypanosoma cruzi.</title>
        <authorList>
            <person name="Berna L."/>
            <person name="Rodriguez M."/>
            <person name="Chiribao M.L."/>
            <person name="Parodi-Talice A."/>
            <person name="Pita S."/>
            <person name="Rijo G."/>
            <person name="Alvarez-Valin F."/>
            <person name="Robello C."/>
        </authorList>
    </citation>
    <scope>NUCLEOTIDE SEQUENCE [LARGE SCALE GENOMIC DNA]</scope>
    <source>
        <strain evidence="3 4">TCC</strain>
    </source>
</reference>
<evidence type="ECO:0000313" key="4">
    <source>
        <dbReference type="Proteomes" id="UP000246078"/>
    </source>
</evidence>